<evidence type="ECO:0000313" key="9">
    <source>
        <dbReference type="Proteomes" id="UP000593892"/>
    </source>
</evidence>
<evidence type="ECO:0000313" key="8">
    <source>
        <dbReference type="EMBL" id="QOY88558.1"/>
    </source>
</evidence>
<evidence type="ECO:0000256" key="1">
    <source>
        <dbReference type="ARBA" id="ARBA00004196"/>
    </source>
</evidence>
<dbReference type="Proteomes" id="UP000593892">
    <property type="component" value="Chromosome"/>
</dbReference>
<dbReference type="InterPro" id="IPR017900">
    <property type="entry name" value="4Fe4S_Fe_S_CS"/>
</dbReference>
<dbReference type="PROSITE" id="PS00198">
    <property type="entry name" value="4FE4S_FER_1"/>
    <property type="match status" value="1"/>
</dbReference>
<dbReference type="PANTHER" id="PTHR43545">
    <property type="entry name" value="FORMATE DEHYDROGENASE, NITRATE-INDUCIBLE, IRON-SULFUR SUBUNIT"/>
    <property type="match status" value="1"/>
</dbReference>
<feature type="domain" description="4Fe-4S ferredoxin-type" evidence="7">
    <location>
        <begin position="83"/>
        <end position="112"/>
    </location>
</feature>
<dbReference type="Gene3D" id="3.30.70.20">
    <property type="match status" value="2"/>
</dbReference>
<dbReference type="GO" id="GO:0030313">
    <property type="term" value="C:cell envelope"/>
    <property type="evidence" value="ECO:0007669"/>
    <property type="project" value="UniProtKB-SubCell"/>
</dbReference>
<sequence length="247" mass="27369">MSKAILYDSTLCVGCRQCEEACSTRWKLPYNEKIAAEEKISSHKLTTIRTFGEKFSRKLCMHCQDPACASVCPVAALQKTAAGPVVYDEDRCMGCRYCMVACPFQVPTYEWEARLPKVRKCDMCSDRVPGGGVTRCSEACAYGATITGNRDELIAEARKRIADKPKDYYPKIYGVEEVGGTSVLILASVPFDQIGYNTKVIKTALPALTWNALQHVPDVVVMGSVLMGGIHWISHRKEEVARKEGRS</sequence>
<keyword evidence="2" id="KW-0004">4Fe-4S</keyword>
<keyword evidence="9" id="KW-1185">Reference proteome</keyword>
<evidence type="ECO:0000259" key="7">
    <source>
        <dbReference type="PROSITE" id="PS51379"/>
    </source>
</evidence>
<keyword evidence="6" id="KW-0411">Iron-sulfur</keyword>
<dbReference type="Pfam" id="PF13247">
    <property type="entry name" value="Fer4_11"/>
    <property type="match status" value="1"/>
</dbReference>
<dbReference type="RefSeq" id="WP_194450220.1">
    <property type="nucleotide sequence ID" value="NZ_CP063849.1"/>
</dbReference>
<dbReference type="GO" id="GO:0051539">
    <property type="term" value="F:4 iron, 4 sulfur cluster binding"/>
    <property type="evidence" value="ECO:0007669"/>
    <property type="project" value="UniProtKB-KW"/>
</dbReference>
<feature type="domain" description="4Fe-4S ferredoxin-type" evidence="7">
    <location>
        <begin position="51"/>
        <end position="82"/>
    </location>
</feature>
<dbReference type="InterPro" id="IPR017896">
    <property type="entry name" value="4Fe4S_Fe-S-bd"/>
</dbReference>
<reference evidence="8 9" key="1">
    <citation type="submission" date="2020-10" db="EMBL/GenBank/DDBJ databases">
        <title>Complete genome sequence of Paludibaculum fermentans P105T, a facultatively anaerobic acidobacterium capable of dissimilatory Fe(III) reduction.</title>
        <authorList>
            <person name="Dedysh S.N."/>
            <person name="Beletsky A.V."/>
            <person name="Kulichevskaya I.S."/>
            <person name="Mardanov A.V."/>
            <person name="Ravin N.V."/>
        </authorList>
    </citation>
    <scope>NUCLEOTIDE SEQUENCE [LARGE SCALE GENOMIC DNA]</scope>
    <source>
        <strain evidence="8 9">P105</strain>
    </source>
</reference>
<keyword evidence="5" id="KW-0408">Iron</keyword>
<evidence type="ECO:0000256" key="3">
    <source>
        <dbReference type="ARBA" id="ARBA00022723"/>
    </source>
</evidence>
<dbReference type="EMBL" id="CP063849">
    <property type="protein sequence ID" value="QOY88558.1"/>
    <property type="molecule type" value="Genomic_DNA"/>
</dbReference>
<name>A0A7S7NRR3_PALFE</name>
<dbReference type="GO" id="GO:0046872">
    <property type="term" value="F:metal ion binding"/>
    <property type="evidence" value="ECO:0007669"/>
    <property type="project" value="UniProtKB-KW"/>
</dbReference>
<dbReference type="PANTHER" id="PTHR43545:SF4">
    <property type="entry name" value="IRON-SULFUR PROTEIN"/>
    <property type="match status" value="1"/>
</dbReference>
<accession>A0A7S7NRR3</accession>
<keyword evidence="3" id="KW-0479">Metal-binding</keyword>
<comment type="subcellular location">
    <subcellularLocation>
        <location evidence="1">Cell envelope</location>
    </subcellularLocation>
</comment>
<evidence type="ECO:0000256" key="6">
    <source>
        <dbReference type="ARBA" id="ARBA00023014"/>
    </source>
</evidence>
<feature type="domain" description="4Fe-4S ferredoxin-type" evidence="7">
    <location>
        <begin position="3"/>
        <end position="33"/>
    </location>
</feature>
<gene>
    <name evidence="8" type="ORF">IRI77_00930</name>
</gene>
<evidence type="ECO:0000256" key="2">
    <source>
        <dbReference type="ARBA" id="ARBA00022485"/>
    </source>
</evidence>
<organism evidence="8 9">
    <name type="scientific">Paludibaculum fermentans</name>
    <dbReference type="NCBI Taxonomy" id="1473598"/>
    <lineage>
        <taxon>Bacteria</taxon>
        <taxon>Pseudomonadati</taxon>
        <taxon>Acidobacteriota</taxon>
        <taxon>Terriglobia</taxon>
        <taxon>Bryobacterales</taxon>
        <taxon>Bryobacteraceae</taxon>
        <taxon>Paludibaculum</taxon>
    </lineage>
</organism>
<dbReference type="KEGG" id="pfer:IRI77_00930"/>
<dbReference type="PROSITE" id="PS51379">
    <property type="entry name" value="4FE4S_FER_2"/>
    <property type="match status" value="3"/>
</dbReference>
<dbReference type="AlphaFoldDB" id="A0A7S7NRR3"/>
<proteinExistence type="predicted"/>
<evidence type="ECO:0000256" key="5">
    <source>
        <dbReference type="ARBA" id="ARBA00023004"/>
    </source>
</evidence>
<dbReference type="InterPro" id="IPR051555">
    <property type="entry name" value="FDH_Electron_Transfer_Unit"/>
</dbReference>
<dbReference type="CDD" id="cd10561">
    <property type="entry name" value="HybA_like"/>
    <property type="match status" value="1"/>
</dbReference>
<dbReference type="SUPFAM" id="SSF54862">
    <property type="entry name" value="4Fe-4S ferredoxins"/>
    <property type="match status" value="1"/>
</dbReference>
<protein>
    <submittedName>
        <fullName evidence="8">4Fe-4S dicluster domain-containing protein</fullName>
    </submittedName>
</protein>
<keyword evidence="4" id="KW-0677">Repeat</keyword>
<evidence type="ECO:0000256" key="4">
    <source>
        <dbReference type="ARBA" id="ARBA00022737"/>
    </source>
</evidence>